<dbReference type="EMBL" id="BDQA01000548">
    <property type="protein sequence ID" value="GBH22024.1"/>
    <property type="molecule type" value="Genomic_RNA"/>
</dbReference>
<dbReference type="AlphaFoldDB" id="A0A2V0RAC1"/>
<dbReference type="InterPro" id="IPR001205">
    <property type="entry name" value="RNA-dir_pol_C"/>
</dbReference>
<dbReference type="SUPFAM" id="SSF56672">
    <property type="entry name" value="DNA/RNA polymerases"/>
    <property type="match status" value="1"/>
</dbReference>
<dbReference type="InterPro" id="IPR043502">
    <property type="entry name" value="DNA/RNA_pol_sf"/>
</dbReference>
<dbReference type="PROSITE" id="PS50507">
    <property type="entry name" value="RDRP_SSRNA_POS"/>
    <property type="match status" value="1"/>
</dbReference>
<accession>A0A2V0RAC1</accession>
<dbReference type="InterPro" id="IPR007094">
    <property type="entry name" value="RNA-dir_pol_PSvirus"/>
</dbReference>
<dbReference type="GO" id="GO:0003968">
    <property type="term" value="F:RNA-directed RNA polymerase activity"/>
    <property type="evidence" value="ECO:0007669"/>
    <property type="project" value="InterPro"/>
</dbReference>
<evidence type="ECO:0000256" key="1">
    <source>
        <dbReference type="SAM" id="Coils"/>
    </source>
</evidence>
<feature type="coiled-coil region" evidence="1">
    <location>
        <begin position="813"/>
        <end position="840"/>
    </location>
</feature>
<proteinExistence type="predicted"/>
<dbReference type="GO" id="GO:0039694">
    <property type="term" value="P:viral RNA genome replication"/>
    <property type="evidence" value="ECO:0007669"/>
    <property type="project" value="InterPro"/>
</dbReference>
<reference evidence="3" key="1">
    <citation type="submission" date="2017-04" db="EMBL/GenBank/DDBJ databases">
        <title>Unveiling RNA virosphere associated with marine microorganisms.</title>
        <authorList>
            <person name="Urayama S."/>
            <person name="Takaki Y."/>
            <person name="Nishi S."/>
            <person name="Yoshida Y."/>
            <person name="Deguchi S."/>
            <person name="Takai K."/>
            <person name="Nunoura T."/>
        </authorList>
    </citation>
    <scope>NUCLEOTIDE SEQUENCE</scope>
</reference>
<keyword evidence="1" id="KW-0175">Coiled coil</keyword>
<dbReference type="GO" id="GO:0006351">
    <property type="term" value="P:DNA-templated transcription"/>
    <property type="evidence" value="ECO:0007669"/>
    <property type="project" value="InterPro"/>
</dbReference>
<protein>
    <submittedName>
        <fullName evidence="3">RdRp</fullName>
    </submittedName>
</protein>
<dbReference type="Pfam" id="PF00680">
    <property type="entry name" value="RdRP_1"/>
    <property type="match status" value="1"/>
</dbReference>
<organism evidence="3">
    <name type="scientific">viral metagenome</name>
    <dbReference type="NCBI Taxonomy" id="1070528"/>
    <lineage>
        <taxon>unclassified sequences</taxon>
        <taxon>metagenomes</taxon>
        <taxon>organismal metagenomes</taxon>
    </lineage>
</organism>
<sequence length="858" mass="97982">MWSSPISSDSEILKSTEAEAQQFQIHELTVSQLRSIRLLGQIDNIVDTIDQIDDLKEVDVGKIVNVMVTDTQEVQSAAILHTKTDMATVTRWAPKSRAGNEVILRFKSGPLSAAHRHELVNYLRWVGACQEQIDELERLIEYCDPRDRSKSIRNHNIWVTNQQPRRLCYKWKIPDKPAPNTHKADALRRVEKLLDDTFLQFQDSSMLREAVQREVEQAHDLAGYTQNDPRDVCKRFKHYIQPRIKTFDTEEMIDAWKIAKRVKMKRFMKVNGGKIKVYKRLSDITARTLREELQSGSAGEYKSFGVDRRNDLGMCAAVVEYLERVQVEAERVVNSNELCESNIRLNPLTELFGKEEPKAKKRLDREIIDSVARLIFNGSPFVYIVDFILFGEVSKRLKNMSHHGPGYGPTRGGTEKLKRFINRSFTDNPRCVTTEHDMTNSDYNKFDASLKECILKWNMDYLKDTYDYSALDLIDQVAYEILHRVALENILSKLVKHVSGVHLFLHGCMPSGAFLTSTGNTEMNDGIVISHIAMQMLHDKRWSELSSNEVADLIEEVIEDTIISYGDNQIFSELPYVSLGIKRDFEDFVEYAARFGMTMKPDETVVTKHLSACAYCSRKPVKMPNGEIIVTRTAQQYASKVMSRPNEDPVLSAIYIRALLSDNAGTDPLGFQFLQQVDKRMDINDASITAKLRALDADTLKKLRLLYDTENMDVIKVRIMQCSKSRAYALDLLRPLTRDEKKYGSNKFGTDGSVELTRGIIRSMIEASPVPHLFCKTATWYKYLGVSNQLGIYCERDDGLEGARLISEAMLKEVTYDSVVEQMEREIEELDDELLDELVGDGASVCDYTMSGETFKIG</sequence>
<name>A0A2V0RAC1_9ZZZZ</name>
<comment type="caution">
    <text evidence="3">The sequence shown here is derived from an EMBL/GenBank/DDBJ whole genome shotgun (WGS) entry which is preliminary data.</text>
</comment>
<dbReference type="GO" id="GO:0003723">
    <property type="term" value="F:RNA binding"/>
    <property type="evidence" value="ECO:0007669"/>
    <property type="project" value="InterPro"/>
</dbReference>
<evidence type="ECO:0000259" key="2">
    <source>
        <dbReference type="PROSITE" id="PS50507"/>
    </source>
</evidence>
<feature type="domain" description="RdRp catalytic" evidence="2">
    <location>
        <begin position="436"/>
        <end position="581"/>
    </location>
</feature>
<evidence type="ECO:0000313" key="3">
    <source>
        <dbReference type="EMBL" id="GBH22024.1"/>
    </source>
</evidence>